<sequence length="444" mass="48122">MHIDGPCGGGLQSGSSPRYSHARRAPPAGFLLRQPLRRSGWTSNTRAHSRARRIKHNGSSTTGAGRQRSVGGDVSHSGPIFLGARRLLKANFRRFVVTEVGATSEDPRQRFVERPQKHVKPPISDIQPPSAEELSSFVLTKMKQPAEQFLNKKTNHAVITVPTYFNEAQRQATKDADQIAGLEVLRVINEPTAAALAYGPDRDDSSVIAVYALGGGTLLGLGTVLHSCRSIVPAKPPNSSSQQLLDLNSHSFRQIHYLKANRCHINMKFIRSQLESLVGPLIQHTVDPCKKALSDASVKASGIDDAILVGGMTRMPHVADTIKGIFGRDPSKDVNPDERSPSVPLSRVKSQAFSTAADGQTAIEVKISQGERELGRTQIEITFDIDTDGIVNVSAKDKATNKGQSVTIASSSSLSNKDIECIVSESEQYAETRYCTIHLTLHAS</sequence>
<dbReference type="EMBL" id="MU267716">
    <property type="protein sequence ID" value="KAH7910369.1"/>
    <property type="molecule type" value="Genomic_DNA"/>
</dbReference>
<protein>
    <submittedName>
        <fullName evidence="1">Hsp70 protein-domain-containing protein</fullName>
    </submittedName>
</protein>
<accession>A0ACB8AC81</accession>
<keyword evidence="2" id="KW-1185">Reference proteome</keyword>
<gene>
    <name evidence="1" type="ORF">BJ138DRAFT_1114162</name>
</gene>
<reference evidence="1" key="1">
    <citation type="journal article" date="2021" name="New Phytol.">
        <title>Evolutionary innovations through gain and loss of genes in the ectomycorrhizal Boletales.</title>
        <authorList>
            <person name="Wu G."/>
            <person name="Miyauchi S."/>
            <person name="Morin E."/>
            <person name="Kuo A."/>
            <person name="Drula E."/>
            <person name="Varga T."/>
            <person name="Kohler A."/>
            <person name="Feng B."/>
            <person name="Cao Y."/>
            <person name="Lipzen A."/>
            <person name="Daum C."/>
            <person name="Hundley H."/>
            <person name="Pangilinan J."/>
            <person name="Johnson J."/>
            <person name="Barry K."/>
            <person name="LaButti K."/>
            <person name="Ng V."/>
            <person name="Ahrendt S."/>
            <person name="Min B."/>
            <person name="Choi I.G."/>
            <person name="Park H."/>
            <person name="Plett J.M."/>
            <person name="Magnuson J."/>
            <person name="Spatafora J.W."/>
            <person name="Nagy L.G."/>
            <person name="Henrissat B."/>
            <person name="Grigoriev I.V."/>
            <person name="Yang Z.L."/>
            <person name="Xu J."/>
            <person name="Martin F.M."/>
        </authorList>
    </citation>
    <scope>NUCLEOTIDE SEQUENCE</scope>
    <source>
        <strain evidence="1">ATCC 28755</strain>
    </source>
</reference>
<evidence type="ECO:0000313" key="1">
    <source>
        <dbReference type="EMBL" id="KAH7910369.1"/>
    </source>
</evidence>
<comment type="caution">
    <text evidence="1">The sequence shown here is derived from an EMBL/GenBank/DDBJ whole genome shotgun (WGS) entry which is preliminary data.</text>
</comment>
<organism evidence="1 2">
    <name type="scientific">Hygrophoropsis aurantiaca</name>
    <dbReference type="NCBI Taxonomy" id="72124"/>
    <lineage>
        <taxon>Eukaryota</taxon>
        <taxon>Fungi</taxon>
        <taxon>Dikarya</taxon>
        <taxon>Basidiomycota</taxon>
        <taxon>Agaricomycotina</taxon>
        <taxon>Agaricomycetes</taxon>
        <taxon>Agaricomycetidae</taxon>
        <taxon>Boletales</taxon>
        <taxon>Coniophorineae</taxon>
        <taxon>Hygrophoropsidaceae</taxon>
        <taxon>Hygrophoropsis</taxon>
    </lineage>
</organism>
<name>A0ACB8AC81_9AGAM</name>
<evidence type="ECO:0000313" key="2">
    <source>
        <dbReference type="Proteomes" id="UP000790377"/>
    </source>
</evidence>
<proteinExistence type="predicted"/>
<dbReference type="Proteomes" id="UP000790377">
    <property type="component" value="Unassembled WGS sequence"/>
</dbReference>